<feature type="domain" description="RCK C-terminal" evidence="8">
    <location>
        <begin position="217"/>
        <end position="305"/>
    </location>
</feature>
<dbReference type="InterPro" id="IPR051679">
    <property type="entry name" value="DASS-Related_Transporters"/>
</dbReference>
<organism evidence="9 10">
    <name type="scientific">Thiocapsa roseopersicina</name>
    <dbReference type="NCBI Taxonomy" id="1058"/>
    <lineage>
        <taxon>Bacteria</taxon>
        <taxon>Pseudomonadati</taxon>
        <taxon>Pseudomonadota</taxon>
        <taxon>Gammaproteobacteria</taxon>
        <taxon>Chromatiales</taxon>
        <taxon>Chromatiaceae</taxon>
        <taxon>Thiocapsa</taxon>
    </lineage>
</organism>
<reference evidence="10" key="1">
    <citation type="submission" date="2016-10" db="EMBL/GenBank/DDBJ databases">
        <authorList>
            <person name="Varghese N."/>
            <person name="Submissions S."/>
        </authorList>
    </citation>
    <scope>NUCLEOTIDE SEQUENCE [LARGE SCALE GENOMIC DNA]</scope>
    <source>
        <strain evidence="10">DSM 217</strain>
    </source>
</reference>
<feature type="transmembrane region" description="Helical" evidence="7">
    <location>
        <begin position="589"/>
        <end position="609"/>
    </location>
</feature>
<evidence type="ECO:0000259" key="8">
    <source>
        <dbReference type="PROSITE" id="PS51202"/>
    </source>
</evidence>
<dbReference type="Proteomes" id="UP000198816">
    <property type="component" value="Unassembled WGS sequence"/>
</dbReference>
<feature type="transmembrane region" description="Helical" evidence="7">
    <location>
        <begin position="467"/>
        <end position="485"/>
    </location>
</feature>
<feature type="domain" description="RCK C-terminal" evidence="8">
    <location>
        <begin position="315"/>
        <end position="400"/>
    </location>
</feature>
<name>A0A1H3BP40_THIRO</name>
<feature type="transmembrane region" description="Helical" evidence="7">
    <location>
        <begin position="422"/>
        <end position="455"/>
    </location>
</feature>
<keyword evidence="3 7" id="KW-0812">Transmembrane</keyword>
<sequence>MSQDLLIVLLMLGAAILMFAINRPRVDAVALIMMVSLPFTGVISMQEALAGFSNPNIVLIAAMFVIGEALARTGVARGIGDWLAERGGNSAWRLLVLLMLSVGLLGSVMSSTGVVAIFMPVVLRIASRRRIPASQLMMPMAYAALISGMMTLVATSPNLVINYELVRTGAEGFNFFSFTPFGLPILLVATLYMLITQRWLRPKTAEAPTARMRPKLMQWVERYRLADREYRVRVRPDSPLLGRTLGELDLPAKIGVRIVLIERGLGRSRQLLPRTPQTVVQAHDILLIDVDLEEKRIDVAEFCERYGVELLPRTGRYFLDRSQDIGMVEIMIADESRFAGKTIAEAELMVRSEMTVVGMRRGPDAHAPHGLRAKTLKIGDTLLLVGPWKTIRRLQDDTRDLIVLNLPKEFDEYLPAAKRAPYAVLTLVVVVTLMATGLVPNVQAALIGCLLMGLFRCIDLDKAYRSIQLRSIVMIVGMMPFALALDRTGGVDIAANALVAWIGGAGPHVVLGVLFAITVLLGLFIVNTANAVLMIPVALAVAEALGASPYPFAMIIALAASSAFMTPISPINTLVATAGNYTFADFIRIGLPLTLLVMIMSVLLVPWLLPLY</sequence>
<protein>
    <submittedName>
        <fullName evidence="9">TrkA-C domain-containing protein</fullName>
    </submittedName>
</protein>
<keyword evidence="6 7" id="KW-0472">Membrane</keyword>
<keyword evidence="5 7" id="KW-1133">Transmembrane helix</keyword>
<feature type="transmembrane region" description="Helical" evidence="7">
    <location>
        <begin position="497"/>
        <end position="517"/>
    </location>
</feature>
<evidence type="ECO:0000313" key="9">
    <source>
        <dbReference type="EMBL" id="SDX43481.1"/>
    </source>
</evidence>
<dbReference type="Pfam" id="PF03600">
    <property type="entry name" value="CitMHS"/>
    <property type="match status" value="1"/>
</dbReference>
<dbReference type="SUPFAM" id="SSF116726">
    <property type="entry name" value="TrkA C-terminal domain-like"/>
    <property type="match status" value="2"/>
</dbReference>
<evidence type="ECO:0000256" key="4">
    <source>
        <dbReference type="ARBA" id="ARBA00022737"/>
    </source>
</evidence>
<dbReference type="PANTHER" id="PTHR43652:SF1">
    <property type="entry name" value="RESPONSE REGULATOR"/>
    <property type="match status" value="1"/>
</dbReference>
<accession>A0A1H3BP40</accession>
<evidence type="ECO:0000256" key="3">
    <source>
        <dbReference type="ARBA" id="ARBA00022692"/>
    </source>
</evidence>
<proteinExistence type="predicted"/>
<feature type="transmembrane region" description="Helical" evidence="7">
    <location>
        <begin position="28"/>
        <end position="45"/>
    </location>
</feature>
<dbReference type="InterPro" id="IPR004680">
    <property type="entry name" value="Cit_transptr-like_dom"/>
</dbReference>
<feature type="transmembrane region" description="Helical" evidence="7">
    <location>
        <begin position="140"/>
        <end position="161"/>
    </location>
</feature>
<evidence type="ECO:0000256" key="6">
    <source>
        <dbReference type="ARBA" id="ARBA00023136"/>
    </source>
</evidence>
<evidence type="ECO:0000256" key="1">
    <source>
        <dbReference type="ARBA" id="ARBA00004141"/>
    </source>
</evidence>
<dbReference type="STRING" id="1058.SAMN05421783_1262"/>
<feature type="transmembrane region" description="Helical" evidence="7">
    <location>
        <begin position="57"/>
        <end position="75"/>
    </location>
</feature>
<dbReference type="AlphaFoldDB" id="A0A1H3BP40"/>
<dbReference type="PROSITE" id="PS51202">
    <property type="entry name" value="RCK_C"/>
    <property type="match status" value="2"/>
</dbReference>
<dbReference type="Gene3D" id="3.30.70.1450">
    <property type="entry name" value="Regulator of K+ conductance, C-terminal domain"/>
    <property type="match status" value="2"/>
</dbReference>
<keyword evidence="10" id="KW-1185">Reference proteome</keyword>
<feature type="transmembrane region" description="Helical" evidence="7">
    <location>
        <begin position="95"/>
        <end position="119"/>
    </location>
</feature>
<dbReference type="InterPro" id="IPR006037">
    <property type="entry name" value="RCK_C"/>
</dbReference>
<evidence type="ECO:0000256" key="5">
    <source>
        <dbReference type="ARBA" id="ARBA00022989"/>
    </source>
</evidence>
<dbReference type="InterPro" id="IPR036721">
    <property type="entry name" value="RCK_C_sf"/>
</dbReference>
<gene>
    <name evidence="9" type="ORF">SAMN05421783_1262</name>
</gene>
<dbReference type="RefSeq" id="WP_093036705.1">
    <property type="nucleotide sequence ID" value="NZ_FNNZ01000026.1"/>
</dbReference>
<feature type="transmembrane region" description="Helical" evidence="7">
    <location>
        <begin position="549"/>
        <end position="569"/>
    </location>
</feature>
<feature type="transmembrane region" description="Helical" evidence="7">
    <location>
        <begin position="523"/>
        <end position="542"/>
    </location>
</feature>
<dbReference type="GO" id="GO:0006813">
    <property type="term" value="P:potassium ion transport"/>
    <property type="evidence" value="ECO:0007669"/>
    <property type="project" value="InterPro"/>
</dbReference>
<dbReference type="GO" id="GO:0005886">
    <property type="term" value="C:plasma membrane"/>
    <property type="evidence" value="ECO:0007669"/>
    <property type="project" value="TreeGrafter"/>
</dbReference>
<dbReference type="PANTHER" id="PTHR43652">
    <property type="entry name" value="BASIC AMINO ACID ANTIPORTER YFCC-RELATED"/>
    <property type="match status" value="1"/>
</dbReference>
<comment type="subcellular location">
    <subcellularLocation>
        <location evidence="1">Membrane</location>
        <topology evidence="1">Multi-pass membrane protein</topology>
    </subcellularLocation>
</comment>
<evidence type="ECO:0000256" key="2">
    <source>
        <dbReference type="ARBA" id="ARBA00022448"/>
    </source>
</evidence>
<keyword evidence="4" id="KW-0677">Repeat</keyword>
<feature type="transmembrane region" description="Helical" evidence="7">
    <location>
        <begin position="173"/>
        <end position="195"/>
    </location>
</feature>
<feature type="transmembrane region" description="Helical" evidence="7">
    <location>
        <begin position="5"/>
        <end position="22"/>
    </location>
</feature>
<dbReference type="GO" id="GO:0008324">
    <property type="term" value="F:monoatomic cation transmembrane transporter activity"/>
    <property type="evidence" value="ECO:0007669"/>
    <property type="project" value="InterPro"/>
</dbReference>
<dbReference type="Pfam" id="PF02080">
    <property type="entry name" value="TrkA_C"/>
    <property type="match status" value="2"/>
</dbReference>
<keyword evidence="2" id="KW-0813">Transport</keyword>
<evidence type="ECO:0000313" key="10">
    <source>
        <dbReference type="Proteomes" id="UP000198816"/>
    </source>
</evidence>
<dbReference type="EMBL" id="FNNZ01000026">
    <property type="protein sequence ID" value="SDX43481.1"/>
    <property type="molecule type" value="Genomic_DNA"/>
</dbReference>
<dbReference type="OrthoDB" id="9809303at2"/>
<evidence type="ECO:0000256" key="7">
    <source>
        <dbReference type="SAM" id="Phobius"/>
    </source>
</evidence>